<reference evidence="1 2" key="2">
    <citation type="submission" date="2016-08" db="EMBL/GenBank/DDBJ databases">
        <title>Orenia metallireducens sp. nov. strain Z6, a Novel Metal-reducing Firmicute from the Deep Subsurface.</title>
        <authorList>
            <person name="Maxim B.I."/>
            <person name="Kenneth K."/>
            <person name="Flynn T.M."/>
            <person name="Oloughlin E.J."/>
            <person name="Locke R.A."/>
            <person name="Weber J.R."/>
            <person name="Egan S.M."/>
            <person name="Mackie R.I."/>
            <person name="Cann I.K."/>
        </authorList>
    </citation>
    <scope>NUCLEOTIDE SEQUENCE [LARGE SCALE GENOMIC DNA]</scope>
    <source>
        <strain evidence="1 2">Z6</strain>
    </source>
</reference>
<evidence type="ECO:0000313" key="2">
    <source>
        <dbReference type="Proteomes" id="UP000093514"/>
    </source>
</evidence>
<dbReference type="OrthoDB" id="9886428at2"/>
<dbReference type="Proteomes" id="UP000093514">
    <property type="component" value="Unassembled WGS sequence"/>
</dbReference>
<dbReference type="RefSeq" id="WP_068719676.1">
    <property type="nucleotide sequence ID" value="NZ_LWDV01000010.1"/>
</dbReference>
<reference evidence="2" key="1">
    <citation type="submission" date="2016-07" db="EMBL/GenBank/DDBJ databases">
        <authorList>
            <person name="Florea S."/>
            <person name="Webb J.S."/>
            <person name="Jaromczyk J."/>
            <person name="Schardl C.L."/>
        </authorList>
    </citation>
    <scope>NUCLEOTIDE SEQUENCE [LARGE SCALE GENOMIC DNA]</scope>
    <source>
        <strain evidence="2">Z6</strain>
    </source>
</reference>
<gene>
    <name evidence="1" type="ORF">U472_15715</name>
</gene>
<organism evidence="1 2">
    <name type="scientific">Orenia metallireducens</name>
    <dbReference type="NCBI Taxonomy" id="1413210"/>
    <lineage>
        <taxon>Bacteria</taxon>
        <taxon>Bacillati</taxon>
        <taxon>Bacillota</taxon>
        <taxon>Clostridia</taxon>
        <taxon>Halanaerobiales</taxon>
        <taxon>Halobacteroidaceae</taxon>
        <taxon>Orenia</taxon>
    </lineage>
</organism>
<dbReference type="EMBL" id="LWDV01000010">
    <property type="protein sequence ID" value="OCL25766.1"/>
    <property type="molecule type" value="Genomic_DNA"/>
</dbReference>
<keyword evidence="2" id="KW-1185">Reference proteome</keyword>
<accession>A0A1C0A6N4</accession>
<proteinExistence type="predicted"/>
<sequence length="94" mass="10574">MDDNINHLIKDITQENNSDISVNQKNIIIIYCDPSSSGILNLNSLEEILGEDFNLEVDEKGDVRLNDERMGVKEFKDGSKALFLGTEEVKTDKS</sequence>
<dbReference type="AlphaFoldDB" id="A0A1C0A6N4"/>
<comment type="caution">
    <text evidence="1">The sequence shown here is derived from an EMBL/GenBank/DDBJ whole genome shotgun (WGS) entry which is preliminary data.</text>
</comment>
<protein>
    <submittedName>
        <fullName evidence="1">Uncharacterized protein</fullName>
    </submittedName>
</protein>
<name>A0A1C0A6N4_9FIRM</name>
<evidence type="ECO:0000313" key="1">
    <source>
        <dbReference type="EMBL" id="OCL25766.1"/>
    </source>
</evidence>